<dbReference type="eggNOG" id="KOG4414">
    <property type="taxonomic scope" value="Eukaryota"/>
</dbReference>
<dbReference type="GO" id="GO:0000338">
    <property type="term" value="P:protein deneddylation"/>
    <property type="evidence" value="ECO:0007669"/>
    <property type="project" value="InterPro"/>
</dbReference>
<dbReference type="InterPro" id="IPR033464">
    <property type="entry name" value="CSN8_PSD8_EIF3K"/>
</dbReference>
<dbReference type="PANTHER" id="PTHR13339:SF0">
    <property type="entry name" value="COP9 SIGNALOSOME COMPLEX SUBUNIT 8"/>
    <property type="match status" value="1"/>
</dbReference>
<dbReference type="KEGG" id="cvr:CHLNCDRAFT_13184"/>
<dbReference type="Proteomes" id="UP000008141">
    <property type="component" value="Unassembled WGS sequence"/>
</dbReference>
<dbReference type="PANTHER" id="PTHR13339">
    <property type="entry name" value="COP9 SIGNALOSOME COMPLEX SUBUNIT 8"/>
    <property type="match status" value="1"/>
</dbReference>
<evidence type="ECO:0000259" key="6">
    <source>
        <dbReference type="Pfam" id="PF10075"/>
    </source>
</evidence>
<keyword evidence="8" id="KW-1185">Reference proteome</keyword>
<organism evidence="8">
    <name type="scientific">Chlorella variabilis</name>
    <name type="common">Green alga</name>
    <dbReference type="NCBI Taxonomy" id="554065"/>
    <lineage>
        <taxon>Eukaryota</taxon>
        <taxon>Viridiplantae</taxon>
        <taxon>Chlorophyta</taxon>
        <taxon>core chlorophytes</taxon>
        <taxon>Trebouxiophyceae</taxon>
        <taxon>Chlorellales</taxon>
        <taxon>Chlorellaceae</taxon>
        <taxon>Chlorella clade</taxon>
        <taxon>Chlorella</taxon>
    </lineage>
</organism>
<dbReference type="GO" id="GO:0008180">
    <property type="term" value="C:COP9 signalosome"/>
    <property type="evidence" value="ECO:0007669"/>
    <property type="project" value="UniProtKB-KW"/>
</dbReference>
<feature type="domain" description="CSN8/PSMD8/EIF3K" evidence="6">
    <location>
        <begin position="5"/>
        <end position="129"/>
    </location>
</feature>
<keyword evidence="4" id="KW-0736">Signalosome</keyword>
<feature type="non-terminal residue" evidence="7">
    <location>
        <position position="1"/>
    </location>
</feature>
<protein>
    <recommendedName>
        <fullName evidence="6">CSN8/PSMD8/EIF3K domain-containing protein</fullName>
    </recommendedName>
</protein>
<proteinExistence type="predicted"/>
<name>E1Z6H3_CHLVA</name>
<dbReference type="GO" id="GO:0005737">
    <property type="term" value="C:cytoplasm"/>
    <property type="evidence" value="ECO:0007669"/>
    <property type="project" value="UniProtKB-SubCell"/>
</dbReference>
<reference evidence="7 8" key="1">
    <citation type="journal article" date="2010" name="Plant Cell">
        <title>The Chlorella variabilis NC64A genome reveals adaptation to photosymbiosis, coevolution with viruses, and cryptic sex.</title>
        <authorList>
            <person name="Blanc G."/>
            <person name="Duncan G."/>
            <person name="Agarkova I."/>
            <person name="Borodovsky M."/>
            <person name="Gurnon J."/>
            <person name="Kuo A."/>
            <person name="Lindquist E."/>
            <person name="Lucas S."/>
            <person name="Pangilinan J."/>
            <person name="Polle J."/>
            <person name="Salamov A."/>
            <person name="Terry A."/>
            <person name="Yamada T."/>
            <person name="Dunigan D.D."/>
            <person name="Grigoriev I.V."/>
            <person name="Claverie J.M."/>
            <person name="Van Etten J.L."/>
        </authorList>
    </citation>
    <scope>NUCLEOTIDE SEQUENCE [LARGE SCALE GENOMIC DNA]</scope>
    <source>
        <strain evidence="7 8">NC64A</strain>
    </source>
</reference>
<dbReference type="GO" id="GO:0010387">
    <property type="term" value="P:COP9 signalosome assembly"/>
    <property type="evidence" value="ECO:0007669"/>
    <property type="project" value="InterPro"/>
</dbReference>
<evidence type="ECO:0000256" key="4">
    <source>
        <dbReference type="ARBA" id="ARBA00022790"/>
    </source>
</evidence>
<feature type="non-terminal residue" evidence="7">
    <location>
        <position position="158"/>
    </location>
</feature>
<dbReference type="InParanoid" id="E1Z6H3"/>
<evidence type="ECO:0000256" key="5">
    <source>
        <dbReference type="ARBA" id="ARBA00023242"/>
    </source>
</evidence>
<evidence type="ECO:0000313" key="7">
    <source>
        <dbReference type="EMBL" id="EFN58931.1"/>
    </source>
</evidence>
<dbReference type="InterPro" id="IPR033205">
    <property type="entry name" value="COP9_CSN8"/>
</dbReference>
<dbReference type="Pfam" id="PF10075">
    <property type="entry name" value="CSN8_PSD8_EIF3K"/>
    <property type="match status" value="1"/>
</dbReference>
<dbReference type="OrthoDB" id="5351233at2759"/>
<comment type="subcellular location">
    <subcellularLocation>
        <location evidence="2">Cytoplasm</location>
    </subcellularLocation>
    <subcellularLocation>
        <location evidence="1">Nucleus</location>
    </subcellularLocation>
</comment>
<dbReference type="OMA" id="AINREPK"/>
<evidence type="ECO:0000313" key="8">
    <source>
        <dbReference type="Proteomes" id="UP000008141"/>
    </source>
</evidence>
<keyword evidence="5" id="KW-0539">Nucleus</keyword>
<dbReference type="RefSeq" id="XP_005851033.1">
    <property type="nucleotide sequence ID" value="XM_005850971.1"/>
</dbReference>
<dbReference type="Gene3D" id="1.25.40.990">
    <property type="match status" value="1"/>
</dbReference>
<keyword evidence="3" id="KW-0963">Cytoplasm</keyword>
<evidence type="ECO:0000256" key="3">
    <source>
        <dbReference type="ARBA" id="ARBA00022490"/>
    </source>
</evidence>
<evidence type="ECO:0000256" key="2">
    <source>
        <dbReference type="ARBA" id="ARBA00004496"/>
    </source>
</evidence>
<accession>E1Z6H3</accession>
<dbReference type="STRING" id="554065.E1Z6H3"/>
<evidence type="ECO:0000256" key="1">
    <source>
        <dbReference type="ARBA" id="ARBA00004123"/>
    </source>
</evidence>
<dbReference type="EMBL" id="GL433837">
    <property type="protein sequence ID" value="EFN58931.1"/>
    <property type="molecule type" value="Genomic_DNA"/>
</dbReference>
<gene>
    <name evidence="7" type="ORF">CHLNCDRAFT_13184</name>
</gene>
<dbReference type="GeneID" id="17357917"/>
<dbReference type="AlphaFoldDB" id="E1Z6H3"/>
<dbReference type="FunCoup" id="E1Z6H3">
    <property type="interactions" value="1693"/>
</dbReference>
<sequence>EQWPHALHLLAHIYAANLEDARFLYKRTPDNIKQGSPELQAAFGLLQRMWVKDYQHVWTALQFGWSPQAQPLVAAIAEKRRGQMVELVGRAYANISLGKLAALLGCGEAEAAQAAASKGWEVADGVVEVKQAAPTVRAGEAVAQRSLQRLTEYVVHLE</sequence>